<comment type="caution">
    <text evidence="3">The sequence shown here is derived from an EMBL/GenBank/DDBJ whole genome shotgun (WGS) entry which is preliminary data.</text>
</comment>
<feature type="region of interest" description="Disordered" evidence="2">
    <location>
        <begin position="96"/>
        <end position="128"/>
    </location>
</feature>
<dbReference type="AlphaFoldDB" id="A0AAV1S7L9"/>
<evidence type="ECO:0000256" key="2">
    <source>
        <dbReference type="SAM" id="MobiDB-lite"/>
    </source>
</evidence>
<dbReference type="EMBL" id="CAWUPB010001173">
    <property type="protein sequence ID" value="CAK7347411.1"/>
    <property type="molecule type" value="Genomic_DNA"/>
</dbReference>
<feature type="compositionally biased region" description="Basic and acidic residues" evidence="2">
    <location>
        <begin position="181"/>
        <end position="192"/>
    </location>
</feature>
<accession>A0AAV1S7L9</accession>
<feature type="coiled-coil region" evidence="1">
    <location>
        <begin position="294"/>
        <end position="321"/>
    </location>
</feature>
<feature type="compositionally biased region" description="Polar residues" evidence="2">
    <location>
        <begin position="225"/>
        <end position="235"/>
    </location>
</feature>
<protein>
    <submittedName>
        <fullName evidence="3">Uncharacterized protein</fullName>
    </submittedName>
</protein>
<feature type="region of interest" description="Disordered" evidence="2">
    <location>
        <begin position="181"/>
        <end position="238"/>
    </location>
</feature>
<feature type="compositionally biased region" description="Basic and acidic residues" evidence="2">
    <location>
        <begin position="251"/>
        <end position="260"/>
    </location>
</feature>
<keyword evidence="4" id="KW-1185">Reference proteome</keyword>
<keyword evidence="1" id="KW-0175">Coiled coil</keyword>
<feature type="compositionally biased region" description="Polar residues" evidence="2">
    <location>
        <begin position="437"/>
        <end position="447"/>
    </location>
</feature>
<evidence type="ECO:0000313" key="4">
    <source>
        <dbReference type="Proteomes" id="UP001314170"/>
    </source>
</evidence>
<organism evidence="3 4">
    <name type="scientific">Dovyalis caffra</name>
    <dbReference type="NCBI Taxonomy" id="77055"/>
    <lineage>
        <taxon>Eukaryota</taxon>
        <taxon>Viridiplantae</taxon>
        <taxon>Streptophyta</taxon>
        <taxon>Embryophyta</taxon>
        <taxon>Tracheophyta</taxon>
        <taxon>Spermatophyta</taxon>
        <taxon>Magnoliopsida</taxon>
        <taxon>eudicotyledons</taxon>
        <taxon>Gunneridae</taxon>
        <taxon>Pentapetalae</taxon>
        <taxon>rosids</taxon>
        <taxon>fabids</taxon>
        <taxon>Malpighiales</taxon>
        <taxon>Salicaceae</taxon>
        <taxon>Flacourtieae</taxon>
        <taxon>Dovyalis</taxon>
    </lineage>
</organism>
<evidence type="ECO:0000313" key="3">
    <source>
        <dbReference type="EMBL" id="CAK7347411.1"/>
    </source>
</evidence>
<feature type="compositionally biased region" description="Basic and acidic residues" evidence="2">
    <location>
        <begin position="114"/>
        <end position="123"/>
    </location>
</feature>
<feature type="region of interest" description="Disordered" evidence="2">
    <location>
        <begin position="425"/>
        <end position="447"/>
    </location>
</feature>
<reference evidence="3 4" key="1">
    <citation type="submission" date="2024-01" db="EMBL/GenBank/DDBJ databases">
        <authorList>
            <person name="Waweru B."/>
        </authorList>
    </citation>
    <scope>NUCLEOTIDE SEQUENCE [LARGE SCALE GENOMIC DNA]</scope>
</reference>
<sequence length="447" mass="52134">MEDNIATKKQPNLPSNYVTLAQLQERWIKEQQIKQKGKEQQEEQNQKKLDNEEAEPEHLSQPIRRNSNRKSYRRNLIGTNVEESKIVSVAVLEENEKSKEMKRKRWTKKKKKGEARAPEKEGEVAGSEAHALLVKNEKKNVRYERKREMRVEYGEKVEKVVEENNQTVEIEKEIGDLSIDKESEETNRKDKVINGGMKNKYRDCEQNQKKLHNEEIEPEHLSQPIRRNSSRNLVGTTVEESKAVSVAVLEENEKSEEMKRKGWTKKKKKKGAARTPEEEGEVAVSKAHALLVKNEKKNVRYERKREMLVEYREKVEKVVEENNRTVEIEKEIGDLSIDKESEKSNRKNKVINGRMRNNYRDCDGYDNRDDRDHRGYNDGGDRGNGQYSEGHWRYNSKNGWYGGGHRRFNGNEQRKGIDNGRVWVKKEEVADDGDMVGNQSSSGPLKE</sequence>
<feature type="compositionally biased region" description="Basic residues" evidence="2">
    <location>
        <begin position="261"/>
        <end position="272"/>
    </location>
</feature>
<feature type="compositionally biased region" description="Basic and acidic residues" evidence="2">
    <location>
        <begin position="32"/>
        <end position="51"/>
    </location>
</feature>
<feature type="compositionally biased region" description="Basic and acidic residues" evidence="2">
    <location>
        <begin position="358"/>
        <end position="381"/>
    </location>
</feature>
<feature type="compositionally biased region" description="Basic residues" evidence="2">
    <location>
        <begin position="100"/>
        <end position="113"/>
    </location>
</feature>
<gene>
    <name evidence="3" type="ORF">DCAF_LOCUS20095</name>
</gene>
<proteinExistence type="predicted"/>
<name>A0AAV1S7L9_9ROSI</name>
<feature type="compositionally biased region" description="Basic and acidic residues" evidence="2">
    <location>
        <begin position="200"/>
        <end position="220"/>
    </location>
</feature>
<feature type="region of interest" description="Disordered" evidence="2">
    <location>
        <begin position="340"/>
        <end position="392"/>
    </location>
</feature>
<dbReference type="Proteomes" id="UP001314170">
    <property type="component" value="Unassembled WGS sequence"/>
</dbReference>
<feature type="region of interest" description="Disordered" evidence="2">
    <location>
        <begin position="251"/>
        <end position="283"/>
    </location>
</feature>
<evidence type="ECO:0000256" key="1">
    <source>
        <dbReference type="SAM" id="Coils"/>
    </source>
</evidence>
<feature type="region of interest" description="Disordered" evidence="2">
    <location>
        <begin position="32"/>
        <end position="77"/>
    </location>
</feature>